<reference evidence="3" key="1">
    <citation type="submission" date="2022-11" db="UniProtKB">
        <authorList>
            <consortium name="WormBaseParasite"/>
        </authorList>
    </citation>
    <scope>IDENTIFICATION</scope>
</reference>
<dbReference type="AlphaFoldDB" id="A0A915KFW9"/>
<protein>
    <submittedName>
        <fullName evidence="3">Uncharacterized protein</fullName>
    </submittedName>
</protein>
<accession>A0A915KFW9</accession>
<organism evidence="2 3">
    <name type="scientific">Romanomermis culicivorax</name>
    <name type="common">Nematode worm</name>
    <dbReference type="NCBI Taxonomy" id="13658"/>
    <lineage>
        <taxon>Eukaryota</taxon>
        <taxon>Metazoa</taxon>
        <taxon>Ecdysozoa</taxon>
        <taxon>Nematoda</taxon>
        <taxon>Enoplea</taxon>
        <taxon>Dorylaimia</taxon>
        <taxon>Mermithida</taxon>
        <taxon>Mermithoidea</taxon>
        <taxon>Mermithidae</taxon>
        <taxon>Romanomermis</taxon>
    </lineage>
</organism>
<sequence length="94" mass="10164">MPENISKKQAAALKLAQDAKENFEVKATTEGLLDTVEESVVIANTVKLNEGGSSGGYVSSLVQQTNDSDDLDSDDQVHQEVLRKETIVLTDDID</sequence>
<keyword evidence="2" id="KW-1185">Reference proteome</keyword>
<evidence type="ECO:0000313" key="2">
    <source>
        <dbReference type="Proteomes" id="UP000887565"/>
    </source>
</evidence>
<feature type="region of interest" description="Disordered" evidence="1">
    <location>
        <begin position="53"/>
        <end position="77"/>
    </location>
</feature>
<evidence type="ECO:0000256" key="1">
    <source>
        <dbReference type="SAM" id="MobiDB-lite"/>
    </source>
</evidence>
<proteinExistence type="predicted"/>
<dbReference type="Proteomes" id="UP000887565">
    <property type="component" value="Unplaced"/>
</dbReference>
<name>A0A915KFW9_ROMCU</name>
<dbReference type="WBParaSite" id="nRc.2.0.1.t37713-RA">
    <property type="protein sequence ID" value="nRc.2.0.1.t37713-RA"/>
    <property type="gene ID" value="nRc.2.0.1.g37713"/>
</dbReference>
<evidence type="ECO:0000313" key="3">
    <source>
        <dbReference type="WBParaSite" id="nRc.2.0.1.t37713-RA"/>
    </source>
</evidence>